<dbReference type="AlphaFoldDB" id="A0A450X932"/>
<sequence>MLRKRKVGKIKAKAMKKAVKGFGRWYWKNGKDDIAYIDELRKKILADGRNPSKYGM</sequence>
<name>A0A450X932_9GAMM</name>
<dbReference type="EMBL" id="CAADFP010000024">
    <property type="protein sequence ID" value="VFK25700.1"/>
    <property type="molecule type" value="Genomic_DNA"/>
</dbReference>
<accession>A0A450X932</accession>
<organism evidence="2">
    <name type="scientific">Candidatus Kentrum sp. LPFa</name>
    <dbReference type="NCBI Taxonomy" id="2126335"/>
    <lineage>
        <taxon>Bacteria</taxon>
        <taxon>Pseudomonadati</taxon>
        <taxon>Pseudomonadota</taxon>
        <taxon>Gammaproteobacteria</taxon>
        <taxon>Candidatus Kentrum</taxon>
    </lineage>
</organism>
<protein>
    <submittedName>
        <fullName evidence="2">Uncharacterized protein</fullName>
    </submittedName>
</protein>
<dbReference type="EMBL" id="CAADFM010000028">
    <property type="protein sequence ID" value="VFK09850.1"/>
    <property type="molecule type" value="Genomic_DNA"/>
</dbReference>
<gene>
    <name evidence="1" type="ORF">BECKLPF1236A_GA0070988_1002812</name>
    <name evidence="2" type="ORF">BECKLPF1236C_GA0070990_1002413</name>
</gene>
<reference evidence="2" key="1">
    <citation type="submission" date="2019-02" db="EMBL/GenBank/DDBJ databases">
        <authorList>
            <person name="Gruber-Vodicka R. H."/>
            <person name="Seah K. B. B."/>
        </authorList>
    </citation>
    <scope>NUCLEOTIDE SEQUENCE</scope>
    <source>
        <strain evidence="1">BECK_S312</strain>
        <strain evidence="2">BECK_S426</strain>
    </source>
</reference>
<proteinExistence type="predicted"/>
<evidence type="ECO:0000313" key="2">
    <source>
        <dbReference type="EMBL" id="VFK25700.1"/>
    </source>
</evidence>
<evidence type="ECO:0000313" key="1">
    <source>
        <dbReference type="EMBL" id="VFK09850.1"/>
    </source>
</evidence>